<comment type="caution">
    <text evidence="3">The sequence shown here is derived from an EMBL/GenBank/DDBJ whole genome shotgun (WGS) entry which is preliminary data.</text>
</comment>
<gene>
    <name evidence="3" type="ORF">ENY07_10195</name>
</gene>
<feature type="signal peptide" evidence="2">
    <location>
        <begin position="1"/>
        <end position="35"/>
    </location>
</feature>
<sequence length="102" mass="10740">MTWAETNRFALRRGRAWRALLASLAIALAPLAARADEGVMQRAGQKLDQWGNDAAEAVGKAAGKTGAALDKAAHKTGNKLDEWGNKIQEKLAPGKTSSNGGN</sequence>
<evidence type="ECO:0000313" key="3">
    <source>
        <dbReference type="EMBL" id="HGC43573.1"/>
    </source>
</evidence>
<keyword evidence="2" id="KW-0732">Signal</keyword>
<feature type="region of interest" description="Disordered" evidence="1">
    <location>
        <begin position="79"/>
        <end position="102"/>
    </location>
</feature>
<name>A0A8J4M6Y4_9PROT</name>
<reference evidence="3" key="1">
    <citation type="journal article" date="2020" name="mSystems">
        <title>Genome- and Community-Level Interaction Insights into Carbon Utilization and Element Cycling Functions of Hydrothermarchaeota in Hydrothermal Sediment.</title>
        <authorList>
            <person name="Zhou Z."/>
            <person name="Liu Y."/>
            <person name="Xu W."/>
            <person name="Pan J."/>
            <person name="Luo Z.H."/>
            <person name="Li M."/>
        </authorList>
    </citation>
    <scope>NUCLEOTIDE SEQUENCE</scope>
    <source>
        <strain evidence="3">SpSt-997</strain>
    </source>
</reference>
<organism evidence="3">
    <name type="scientific">Acidicaldus sp</name>
    <dbReference type="NCBI Taxonomy" id="1872105"/>
    <lineage>
        <taxon>Bacteria</taxon>
        <taxon>Pseudomonadati</taxon>
        <taxon>Pseudomonadota</taxon>
        <taxon>Alphaproteobacteria</taxon>
        <taxon>Acetobacterales</taxon>
        <taxon>Acetobacteraceae</taxon>
        <taxon>Acidicaldus</taxon>
    </lineage>
</organism>
<proteinExistence type="predicted"/>
<dbReference type="EMBL" id="DTQM01000195">
    <property type="protein sequence ID" value="HGC43573.1"/>
    <property type="molecule type" value="Genomic_DNA"/>
</dbReference>
<accession>A0A8J4M6Y4</accession>
<evidence type="ECO:0008006" key="4">
    <source>
        <dbReference type="Google" id="ProtNLM"/>
    </source>
</evidence>
<dbReference type="AlphaFoldDB" id="A0A8J4M6Y4"/>
<evidence type="ECO:0000256" key="2">
    <source>
        <dbReference type="SAM" id="SignalP"/>
    </source>
</evidence>
<protein>
    <recommendedName>
        <fullName evidence="4">CsbD family protein</fullName>
    </recommendedName>
</protein>
<feature type="compositionally biased region" description="Basic and acidic residues" evidence="1">
    <location>
        <begin position="79"/>
        <end position="89"/>
    </location>
</feature>
<evidence type="ECO:0000256" key="1">
    <source>
        <dbReference type="SAM" id="MobiDB-lite"/>
    </source>
</evidence>
<feature type="chain" id="PRO_5035287314" description="CsbD family protein" evidence="2">
    <location>
        <begin position="36"/>
        <end position="102"/>
    </location>
</feature>